<evidence type="ECO:0000313" key="3">
    <source>
        <dbReference type="Proteomes" id="UP000694562"/>
    </source>
</evidence>
<evidence type="ECO:0000313" key="2">
    <source>
        <dbReference type="Ensembl" id="ENSFTIP00000007788.1"/>
    </source>
</evidence>
<name>A0A8C4XMG7_FALTI</name>
<dbReference type="Proteomes" id="UP000694562">
    <property type="component" value="Unplaced"/>
</dbReference>
<organism evidence="2 3">
    <name type="scientific">Falco tinnunculus</name>
    <name type="common">Common kestrel</name>
    <dbReference type="NCBI Taxonomy" id="100819"/>
    <lineage>
        <taxon>Eukaryota</taxon>
        <taxon>Metazoa</taxon>
        <taxon>Chordata</taxon>
        <taxon>Craniata</taxon>
        <taxon>Vertebrata</taxon>
        <taxon>Euteleostomi</taxon>
        <taxon>Archelosauria</taxon>
        <taxon>Archosauria</taxon>
        <taxon>Dinosauria</taxon>
        <taxon>Saurischia</taxon>
        <taxon>Theropoda</taxon>
        <taxon>Coelurosauria</taxon>
        <taxon>Aves</taxon>
        <taxon>Neognathae</taxon>
        <taxon>Neoaves</taxon>
        <taxon>Telluraves</taxon>
        <taxon>Australaves</taxon>
        <taxon>Falconiformes</taxon>
        <taxon>Falconidae</taxon>
        <taxon>Falco</taxon>
    </lineage>
</organism>
<evidence type="ECO:0000256" key="1">
    <source>
        <dbReference type="SAM" id="MobiDB-lite"/>
    </source>
</evidence>
<feature type="region of interest" description="Disordered" evidence="1">
    <location>
        <begin position="1"/>
        <end position="22"/>
    </location>
</feature>
<protein>
    <submittedName>
        <fullName evidence="2">Uncharacterized protein</fullName>
    </submittedName>
</protein>
<sequence length="106" mass="11323">MLLASRNSAAPGPRHALSKEPPVLLRGQPPCARYLPIAPMWPARCQHGPPPQELGQTLSPSLISNTSLSQAGRIQRCNYSLSTLIRSQCLLLPAAPEVETGTGMSL</sequence>
<reference evidence="2" key="1">
    <citation type="submission" date="2025-08" db="UniProtKB">
        <authorList>
            <consortium name="Ensembl"/>
        </authorList>
    </citation>
    <scope>IDENTIFICATION</scope>
</reference>
<accession>A0A8C4XMG7</accession>
<dbReference type="AlphaFoldDB" id="A0A8C4XMG7"/>
<proteinExistence type="predicted"/>
<reference evidence="2" key="2">
    <citation type="submission" date="2025-09" db="UniProtKB">
        <authorList>
            <consortium name="Ensembl"/>
        </authorList>
    </citation>
    <scope>IDENTIFICATION</scope>
</reference>
<dbReference type="Ensembl" id="ENSFTIT00000008125.1">
    <property type="protein sequence ID" value="ENSFTIP00000007788.1"/>
    <property type="gene ID" value="ENSFTIG00000005294.1"/>
</dbReference>
<keyword evidence="3" id="KW-1185">Reference proteome</keyword>